<organism evidence="2 3">
    <name type="scientific">Vibrio mytili</name>
    <dbReference type="NCBI Taxonomy" id="50718"/>
    <lineage>
        <taxon>Bacteria</taxon>
        <taxon>Pseudomonadati</taxon>
        <taxon>Pseudomonadota</taxon>
        <taxon>Gammaproteobacteria</taxon>
        <taxon>Vibrionales</taxon>
        <taxon>Vibrionaceae</taxon>
        <taxon>Vibrio</taxon>
    </lineage>
</organism>
<evidence type="ECO:0000313" key="3">
    <source>
        <dbReference type="Proteomes" id="UP000031977"/>
    </source>
</evidence>
<keyword evidence="1" id="KW-0732">Signal</keyword>
<keyword evidence="3" id="KW-1185">Reference proteome</keyword>
<protein>
    <submittedName>
        <fullName evidence="2">Acyl-CoA synthetase</fullName>
    </submittedName>
</protein>
<name>A0A0C3IBW3_9VIBR</name>
<dbReference type="AlphaFoldDB" id="A0A0C3IBW3"/>
<accession>A0A0C3IBW3</accession>
<feature type="chain" id="PRO_5002175268" evidence="1">
    <location>
        <begin position="20"/>
        <end position="113"/>
    </location>
</feature>
<dbReference type="OrthoDB" id="5904423at2"/>
<dbReference type="EMBL" id="JXOK01000010">
    <property type="protein sequence ID" value="KIN11802.1"/>
    <property type="molecule type" value="Genomic_DNA"/>
</dbReference>
<dbReference type="Pfam" id="PF11777">
    <property type="entry name" value="DUF3316"/>
    <property type="match status" value="1"/>
</dbReference>
<dbReference type="RefSeq" id="WP_041154528.1">
    <property type="nucleotide sequence ID" value="NZ_CBCRVP010000003.1"/>
</dbReference>
<gene>
    <name evidence="2" type="ORF">SU60_04540</name>
</gene>
<dbReference type="InterPro" id="IPR016879">
    <property type="entry name" value="UCP028299"/>
</dbReference>
<comment type="caution">
    <text evidence="2">The sequence shown here is derived from an EMBL/GenBank/DDBJ whole genome shotgun (WGS) entry which is preliminary data.</text>
</comment>
<dbReference type="PIRSF" id="PIRSF028299">
    <property type="entry name" value="UCP028299"/>
    <property type="match status" value="1"/>
</dbReference>
<proteinExistence type="predicted"/>
<sequence length="113" mass="12614">MKKLALLTASIIMTSSAFASNITLTEQKNVDLGTFQSKEQALDAGFNLSESLQNMSSSELRAKLGLFTYTNVHDVNIDDSNVVIEEVAYARDDIQYRAILNVDYHFDAMRSND</sequence>
<evidence type="ECO:0000256" key="1">
    <source>
        <dbReference type="SAM" id="SignalP"/>
    </source>
</evidence>
<dbReference type="Proteomes" id="UP000031977">
    <property type="component" value="Unassembled WGS sequence"/>
</dbReference>
<evidence type="ECO:0000313" key="2">
    <source>
        <dbReference type="EMBL" id="KIN11802.1"/>
    </source>
</evidence>
<feature type="signal peptide" evidence="1">
    <location>
        <begin position="1"/>
        <end position="19"/>
    </location>
</feature>
<reference evidence="2 3" key="1">
    <citation type="submission" date="2015-01" db="EMBL/GenBank/DDBJ databases">
        <title>Draft genome of Vibrio mytili type strain CAIM 528.</title>
        <authorList>
            <person name="Gonzalez-Castillo A."/>
            <person name="Gomez-Gil B."/>
            <person name="Enciso-Ibarra J."/>
        </authorList>
    </citation>
    <scope>NUCLEOTIDE SEQUENCE [LARGE SCALE GENOMIC DNA]</scope>
    <source>
        <strain evidence="2 3">CAIM 528</strain>
    </source>
</reference>